<dbReference type="Gene3D" id="2.30.110.10">
    <property type="entry name" value="Electron Transport, Fmn-binding Protein, Chain A"/>
    <property type="match status" value="1"/>
</dbReference>
<dbReference type="Proteomes" id="UP001603978">
    <property type="component" value="Unassembled WGS sequence"/>
</dbReference>
<accession>A0ABW7AKZ3</accession>
<keyword evidence="3" id="KW-1185">Reference proteome</keyword>
<evidence type="ECO:0000256" key="1">
    <source>
        <dbReference type="SAM" id="MobiDB-lite"/>
    </source>
</evidence>
<name>A0ABW7AKZ3_9ACTN</name>
<feature type="region of interest" description="Disordered" evidence="1">
    <location>
        <begin position="1"/>
        <end position="29"/>
    </location>
</feature>
<dbReference type="RefSeq" id="WP_393172223.1">
    <property type="nucleotide sequence ID" value="NZ_JBICRM010000025.1"/>
</dbReference>
<evidence type="ECO:0000313" key="3">
    <source>
        <dbReference type="Proteomes" id="UP001603978"/>
    </source>
</evidence>
<feature type="region of interest" description="Disordered" evidence="1">
    <location>
        <begin position="106"/>
        <end position="144"/>
    </location>
</feature>
<dbReference type="InterPro" id="IPR012349">
    <property type="entry name" value="Split_barrel_FMN-bd"/>
</dbReference>
<proteinExistence type="predicted"/>
<protein>
    <submittedName>
        <fullName evidence="2">Pyridoxamine 5'-phosphate oxidase family protein</fullName>
    </submittedName>
</protein>
<reference evidence="2 3" key="1">
    <citation type="submission" date="2024-10" db="EMBL/GenBank/DDBJ databases">
        <authorList>
            <person name="Topkara A.R."/>
            <person name="Saygin H."/>
        </authorList>
    </citation>
    <scope>NUCLEOTIDE SEQUENCE [LARGE SCALE GENOMIC DNA]</scope>
    <source>
        <strain evidence="2 3">M3C6</strain>
    </source>
</reference>
<gene>
    <name evidence="2" type="ORF">ACFLIM_33065</name>
</gene>
<sequence length="144" mass="15830">MRTHSSAPMPSSPRHGVAVLRRRSPRRKVANLRREPRVSLTVFDAADPLQYVEVRGTATARISAGGSPSTATDRKTTTTDAVIDLLSDTFPDRPLRVGIRSARRAVAGRRGCRESCPRHRSAHSSPGRIRSAPSDRARSRRLGR</sequence>
<dbReference type="SUPFAM" id="SSF50475">
    <property type="entry name" value="FMN-binding split barrel"/>
    <property type="match status" value="1"/>
</dbReference>
<feature type="compositionally biased region" description="Basic residues" evidence="1">
    <location>
        <begin position="20"/>
        <end position="29"/>
    </location>
</feature>
<evidence type="ECO:0000313" key="2">
    <source>
        <dbReference type="EMBL" id="MFG1708051.1"/>
    </source>
</evidence>
<comment type="caution">
    <text evidence="2">The sequence shown here is derived from an EMBL/GenBank/DDBJ whole genome shotgun (WGS) entry which is preliminary data.</text>
</comment>
<dbReference type="EMBL" id="JBICRM010000025">
    <property type="protein sequence ID" value="MFG1708051.1"/>
    <property type="molecule type" value="Genomic_DNA"/>
</dbReference>
<organism evidence="2 3">
    <name type="scientific">Nonomuraea marmarensis</name>
    <dbReference type="NCBI Taxonomy" id="3351344"/>
    <lineage>
        <taxon>Bacteria</taxon>
        <taxon>Bacillati</taxon>
        <taxon>Actinomycetota</taxon>
        <taxon>Actinomycetes</taxon>
        <taxon>Streptosporangiales</taxon>
        <taxon>Streptosporangiaceae</taxon>
        <taxon>Nonomuraea</taxon>
    </lineage>
</organism>